<feature type="transmembrane region" description="Helical" evidence="2">
    <location>
        <begin position="28"/>
        <end position="48"/>
    </location>
</feature>
<keyword evidence="2" id="KW-0812">Transmembrane</keyword>
<dbReference type="SUPFAM" id="SSF161070">
    <property type="entry name" value="SNF-like"/>
    <property type="match status" value="1"/>
</dbReference>
<protein>
    <submittedName>
        <fullName evidence="3">Uncharacterized protein</fullName>
    </submittedName>
</protein>
<dbReference type="OrthoDB" id="7777654at2759"/>
<accession>A0A9P7MF45</accession>
<evidence type="ECO:0000313" key="3">
    <source>
        <dbReference type="EMBL" id="KAG5941094.1"/>
    </source>
</evidence>
<keyword evidence="4" id="KW-1185">Reference proteome</keyword>
<dbReference type="Proteomes" id="UP000706124">
    <property type="component" value="Unassembled WGS sequence"/>
</dbReference>
<organism evidence="3 4">
    <name type="scientific">Claviceps pazoutovae</name>
    <dbReference type="NCBI Taxonomy" id="1649127"/>
    <lineage>
        <taxon>Eukaryota</taxon>
        <taxon>Fungi</taxon>
        <taxon>Dikarya</taxon>
        <taxon>Ascomycota</taxon>
        <taxon>Pezizomycotina</taxon>
        <taxon>Sordariomycetes</taxon>
        <taxon>Hypocreomycetidae</taxon>
        <taxon>Hypocreales</taxon>
        <taxon>Clavicipitaceae</taxon>
        <taxon>Claviceps</taxon>
    </lineage>
</organism>
<dbReference type="InterPro" id="IPR037272">
    <property type="entry name" value="SNS_sf"/>
</dbReference>
<name>A0A9P7MF45_9HYPO</name>
<sequence>MAFYSGNQLRRDLNEIIGSHKNWKIPSLWAPVLRYVAAPILAIVYSFSYPSFYALRQDPLHILGFAIGHIALLLVGSGFIVPRWLDGLIPPERRGEGKLDIGANVPLSGNDESETSDDAASKGTGADTPGE</sequence>
<evidence type="ECO:0000313" key="4">
    <source>
        <dbReference type="Proteomes" id="UP000706124"/>
    </source>
</evidence>
<gene>
    <name evidence="3" type="ORF">E4U60_000204</name>
</gene>
<evidence type="ECO:0000256" key="1">
    <source>
        <dbReference type="SAM" id="MobiDB-lite"/>
    </source>
</evidence>
<feature type="transmembrane region" description="Helical" evidence="2">
    <location>
        <begin position="60"/>
        <end position="85"/>
    </location>
</feature>
<comment type="caution">
    <text evidence="3">The sequence shown here is derived from an EMBL/GenBank/DDBJ whole genome shotgun (WGS) entry which is preliminary data.</text>
</comment>
<keyword evidence="2" id="KW-0472">Membrane</keyword>
<proteinExistence type="predicted"/>
<dbReference type="EMBL" id="SRPO01000103">
    <property type="protein sequence ID" value="KAG5941094.1"/>
    <property type="molecule type" value="Genomic_DNA"/>
</dbReference>
<feature type="region of interest" description="Disordered" evidence="1">
    <location>
        <begin position="93"/>
        <end position="131"/>
    </location>
</feature>
<keyword evidence="2" id="KW-1133">Transmembrane helix</keyword>
<dbReference type="AlphaFoldDB" id="A0A9P7MF45"/>
<reference evidence="3 4" key="1">
    <citation type="journal article" date="2020" name="bioRxiv">
        <title>Whole genome comparisons of ergot fungi reveals the divergence and evolution of species within the genus Claviceps are the result of varying mechanisms driving genome evolution and host range expansion.</title>
        <authorList>
            <person name="Wyka S.A."/>
            <person name="Mondo S.J."/>
            <person name="Liu M."/>
            <person name="Dettman J."/>
            <person name="Nalam V."/>
            <person name="Broders K.D."/>
        </authorList>
    </citation>
    <scope>NUCLEOTIDE SEQUENCE [LARGE SCALE GENOMIC DNA]</scope>
    <source>
        <strain evidence="3 4">CCC 1485</strain>
    </source>
</reference>
<evidence type="ECO:0000256" key="2">
    <source>
        <dbReference type="SAM" id="Phobius"/>
    </source>
</evidence>